<evidence type="ECO:0000313" key="3">
    <source>
        <dbReference type="Proteomes" id="UP001224412"/>
    </source>
</evidence>
<evidence type="ECO:0000313" key="1">
    <source>
        <dbReference type="EMBL" id="MDK4289835.1"/>
    </source>
</evidence>
<dbReference type="EMBL" id="JASNUQ010000004">
    <property type="protein sequence ID" value="MDK4289835.1"/>
    <property type="molecule type" value="Genomic_DNA"/>
</dbReference>
<sequence>MNVEMIQDQLNNAVTFFKAFENISKGLEFFYTPRAEGKEATGIYGAIKGAFEPLSSSSSTAPAAK</sequence>
<dbReference type="GeneID" id="42782065"/>
<dbReference type="Proteomes" id="UP001239759">
    <property type="component" value="Unassembled WGS sequence"/>
</dbReference>
<keyword evidence="4" id="KW-1185">Reference proteome</keyword>
<name>A0AAP4BQE4_9CORY</name>
<protein>
    <submittedName>
        <fullName evidence="2">Uncharacterized protein</fullName>
    </submittedName>
</protein>
<gene>
    <name evidence="1" type="ORF">QPX23_03675</name>
    <name evidence="2" type="ORF">QPX42_07855</name>
</gene>
<proteinExistence type="predicted"/>
<dbReference type="RefSeq" id="WP_023018423.1">
    <property type="nucleotide sequence ID" value="NZ_CP051667.1"/>
</dbReference>
<evidence type="ECO:0000313" key="2">
    <source>
        <dbReference type="EMBL" id="MDK4307449.1"/>
    </source>
</evidence>
<dbReference type="EMBL" id="JASNVH010000011">
    <property type="protein sequence ID" value="MDK4307449.1"/>
    <property type="molecule type" value="Genomic_DNA"/>
</dbReference>
<dbReference type="Proteomes" id="UP001224412">
    <property type="component" value="Unassembled WGS sequence"/>
</dbReference>
<accession>A0AAP4BQE4</accession>
<evidence type="ECO:0000313" key="4">
    <source>
        <dbReference type="Proteomes" id="UP001239759"/>
    </source>
</evidence>
<dbReference type="AlphaFoldDB" id="A0AAP4BQE4"/>
<reference evidence="2 4" key="1">
    <citation type="submission" date="2023-05" db="EMBL/GenBank/DDBJ databases">
        <title>Metabolic capabilities are highly conserved among human nasal-associated Corynebacterium species in pangenomic analyses.</title>
        <authorList>
            <person name="Tran T.H."/>
            <person name="Roberts A.Q."/>
            <person name="Escapa I.F."/>
            <person name="Gao W."/>
            <person name="Conlan S."/>
            <person name="Kong H."/>
            <person name="Segre J.A."/>
            <person name="Kelly M.S."/>
            <person name="Lemon K.P."/>
        </authorList>
    </citation>
    <scope>NUCLEOTIDE SEQUENCE</scope>
    <source>
        <strain evidence="2">KPL2773</strain>
        <strain evidence="1 4">KPL3772</strain>
    </source>
</reference>
<comment type="caution">
    <text evidence="2">The sequence shown here is derived from an EMBL/GenBank/DDBJ whole genome shotgun (WGS) entry which is preliminary data.</text>
</comment>
<organism evidence="2 3">
    <name type="scientific">Corynebacterium pseudodiphtheriticum</name>
    <dbReference type="NCBI Taxonomy" id="37637"/>
    <lineage>
        <taxon>Bacteria</taxon>
        <taxon>Bacillati</taxon>
        <taxon>Actinomycetota</taxon>
        <taxon>Actinomycetes</taxon>
        <taxon>Mycobacteriales</taxon>
        <taxon>Corynebacteriaceae</taxon>
        <taxon>Corynebacterium</taxon>
    </lineage>
</organism>